<dbReference type="GeneID" id="62696804"/>
<dbReference type="STRING" id="411468.CLOSCI_00179"/>
<dbReference type="eggNOG" id="ENOG502ZAV0">
    <property type="taxonomic scope" value="Bacteria"/>
</dbReference>
<protein>
    <submittedName>
        <fullName evidence="1">Uncharacterized protein</fullName>
    </submittedName>
</protein>
<dbReference type="AlphaFoldDB" id="B0N9R7"/>
<proteinExistence type="predicted"/>
<keyword evidence="2" id="KW-1185">Reference proteome</keyword>
<dbReference type="OrthoDB" id="2041105at2"/>
<dbReference type="Proteomes" id="UP000289664">
    <property type="component" value="Chromosome"/>
</dbReference>
<dbReference type="RefSeq" id="WP_004605746.1">
    <property type="nucleotide sequence ID" value="NZ_CP036170.1"/>
</dbReference>
<sequence>MAKSRRANAVVFGFDFQVNAAIVLMIENIEDLKSLRLEGNYEDIEIELENNQYILAQAKAVERSSSDFRNVRKNLEKSLISLSEGNQKVDAQRLILITNSPNPLNEEASRSIFWGDAHREFLSLPESSQELIRRYLDNINQPLDTDKFMIQILPFETDNDIERYKVVKRVVDDFIGDLNLNIPGLGKKLLSIWHEEVFENGTKKDAAIQLKKKDLIWPIMVVATDVGYCDNSFADIFDSSAYDEIVRQYRETIESCCERCEFFIKVLCDYNTYQTTKKPSEKCLDFVMNKWRDYLLEFELDGMDEEIQKGLIQIILYRIVRNRIVIQNIKKGVKL</sequence>
<dbReference type="EMBL" id="CP036170">
    <property type="protein sequence ID" value="QBF75201.1"/>
    <property type="molecule type" value="Genomic_DNA"/>
</dbReference>
<name>B0N9R7_CLOS5</name>
<reference evidence="1 2" key="1">
    <citation type="journal article" date="2019" name="Appl. Environ. Microbiol.">
        <title>Clostridium scindens ATCC 35704: integration of nutritional requirements, the complete genome sequence, and global transcriptional responses to bile acids.</title>
        <authorList>
            <person name="Devendran S."/>
            <person name="Shrestha R."/>
            <person name="Alves J.M.P."/>
            <person name="Wolf P.G."/>
            <person name="Ly L."/>
            <person name="Hernandez A.G."/>
            <person name="Mendez-Garcia C."/>
            <person name="Inboden A."/>
            <person name="Wiley J."/>
            <person name="Paul O."/>
            <person name="Allen A."/>
            <person name="Springer E."/>
            <person name="Wright C.L."/>
            <person name="Fields C.J."/>
            <person name="Daniel S.L."/>
            <person name="Ridlon J.M."/>
        </authorList>
    </citation>
    <scope>NUCLEOTIDE SEQUENCE [LARGE SCALE GENOMIC DNA]</scope>
    <source>
        <strain evidence="1 2">ATCC 35704</strain>
    </source>
</reference>
<accession>B0N9R7</accession>
<gene>
    <name evidence="1" type="ORF">HDCHBGLK_02610</name>
</gene>
<evidence type="ECO:0000313" key="2">
    <source>
        <dbReference type="Proteomes" id="UP000289664"/>
    </source>
</evidence>
<dbReference type="HOGENOM" id="CLU_828066_0_0_9"/>
<evidence type="ECO:0000313" key="1">
    <source>
        <dbReference type="EMBL" id="QBF75201.1"/>
    </source>
</evidence>
<dbReference type="KEGG" id="csci:HDCHBGLK_02610"/>
<organism evidence="1 2">
    <name type="scientific">Clostridium scindens (strain ATCC 35704 / DSM 5676 / VPI 13733 / 19)</name>
    <dbReference type="NCBI Taxonomy" id="411468"/>
    <lineage>
        <taxon>Bacteria</taxon>
        <taxon>Bacillati</taxon>
        <taxon>Bacillota</taxon>
        <taxon>Clostridia</taxon>
        <taxon>Lachnospirales</taxon>
        <taxon>Lachnospiraceae</taxon>
    </lineage>
</organism>